<feature type="compositionally biased region" description="Low complexity" evidence="1">
    <location>
        <begin position="27"/>
        <end position="40"/>
    </location>
</feature>
<dbReference type="EMBL" id="JAGPYM010000005">
    <property type="protein sequence ID" value="KAH6894711.1"/>
    <property type="molecule type" value="Genomic_DNA"/>
</dbReference>
<organism evidence="2 3">
    <name type="scientific">Thelonectria olida</name>
    <dbReference type="NCBI Taxonomy" id="1576542"/>
    <lineage>
        <taxon>Eukaryota</taxon>
        <taxon>Fungi</taxon>
        <taxon>Dikarya</taxon>
        <taxon>Ascomycota</taxon>
        <taxon>Pezizomycotina</taxon>
        <taxon>Sordariomycetes</taxon>
        <taxon>Hypocreomycetidae</taxon>
        <taxon>Hypocreales</taxon>
        <taxon>Nectriaceae</taxon>
        <taxon>Thelonectria</taxon>
    </lineage>
</organism>
<evidence type="ECO:0000313" key="3">
    <source>
        <dbReference type="Proteomes" id="UP000777438"/>
    </source>
</evidence>
<evidence type="ECO:0000256" key="1">
    <source>
        <dbReference type="SAM" id="MobiDB-lite"/>
    </source>
</evidence>
<comment type="caution">
    <text evidence="2">The sequence shown here is derived from an EMBL/GenBank/DDBJ whole genome shotgun (WGS) entry which is preliminary data.</text>
</comment>
<sequence>PAPSTNPDPNPDDDPDNDNTTTKENDSTTTEAECTTTSPPECTKTISYISEGTGYSSTVYGTCPPVTGCVSGDQSTTTTTVASEVPVIWGDEVPDDGYFGDAEDIDEDTEDYFEGVFDDNDISLEDEQNMGPEAECSGDLQGVPASCFTSIYPTFCQEVDQDQSKQLTKNLTSNDIDTGSSEKRSRLDMQRRRLLARDDDCLGWTFEFDWSGAQGDCDQSCSDSMDTLEAQCIEDKTYNQGNLDVGCGTYKFTAVFDESAASPTTTSAPLTSVVLTNLPTLTDVGTTISTPDGSSCASTATVTQCVIGSGGQSACAERPTCASWVNTQVIETTEIPATTTEPPPVETTSPPQTPLELKPVVCENEADFPGHADVSPSAQNSYADLFCEIDTMDNGVTDMGPGDEPLERVRLDQHEITYYYSVSWIDGCVTSVDRQDVAEPLGSDGMACKDILVKAYSDCTNGGVGGYIDAGCLRYQFIGAK</sequence>
<name>A0A9P8WDJ3_9HYPO</name>
<reference evidence="2 3" key="1">
    <citation type="journal article" date="2021" name="Nat. Commun.">
        <title>Genetic determinants of endophytism in the Arabidopsis root mycobiome.</title>
        <authorList>
            <person name="Mesny F."/>
            <person name="Miyauchi S."/>
            <person name="Thiergart T."/>
            <person name="Pickel B."/>
            <person name="Atanasova L."/>
            <person name="Karlsson M."/>
            <person name="Huettel B."/>
            <person name="Barry K.W."/>
            <person name="Haridas S."/>
            <person name="Chen C."/>
            <person name="Bauer D."/>
            <person name="Andreopoulos W."/>
            <person name="Pangilinan J."/>
            <person name="LaButti K."/>
            <person name="Riley R."/>
            <person name="Lipzen A."/>
            <person name="Clum A."/>
            <person name="Drula E."/>
            <person name="Henrissat B."/>
            <person name="Kohler A."/>
            <person name="Grigoriev I.V."/>
            <person name="Martin F.M."/>
            <person name="Hacquard S."/>
        </authorList>
    </citation>
    <scope>NUCLEOTIDE SEQUENCE [LARGE SCALE GENOMIC DNA]</scope>
    <source>
        <strain evidence="2 3">MPI-CAGE-CH-0241</strain>
    </source>
</reference>
<keyword evidence="3" id="KW-1185">Reference proteome</keyword>
<gene>
    <name evidence="2" type="ORF">B0T10DRAFT_399106</name>
</gene>
<dbReference type="AlphaFoldDB" id="A0A9P8WDJ3"/>
<feature type="region of interest" description="Disordered" evidence="1">
    <location>
        <begin position="1"/>
        <end position="40"/>
    </location>
</feature>
<feature type="non-terminal residue" evidence="2">
    <location>
        <position position="481"/>
    </location>
</feature>
<proteinExistence type="predicted"/>
<dbReference type="OrthoDB" id="1896086at2759"/>
<protein>
    <submittedName>
        <fullName evidence="2">Uncharacterized protein</fullName>
    </submittedName>
</protein>
<evidence type="ECO:0000313" key="2">
    <source>
        <dbReference type="EMBL" id="KAH6894711.1"/>
    </source>
</evidence>
<accession>A0A9P8WDJ3</accession>
<dbReference type="Proteomes" id="UP000777438">
    <property type="component" value="Unassembled WGS sequence"/>
</dbReference>